<keyword evidence="3" id="KW-1185">Reference proteome</keyword>
<gene>
    <name evidence="2" type="ORF">FGO68_gene7942</name>
</gene>
<evidence type="ECO:0000256" key="1">
    <source>
        <dbReference type="SAM" id="MobiDB-lite"/>
    </source>
</evidence>
<organism evidence="2 3">
    <name type="scientific">Halteria grandinella</name>
    <dbReference type="NCBI Taxonomy" id="5974"/>
    <lineage>
        <taxon>Eukaryota</taxon>
        <taxon>Sar</taxon>
        <taxon>Alveolata</taxon>
        <taxon>Ciliophora</taxon>
        <taxon>Intramacronucleata</taxon>
        <taxon>Spirotrichea</taxon>
        <taxon>Stichotrichia</taxon>
        <taxon>Sporadotrichida</taxon>
        <taxon>Halteriidae</taxon>
        <taxon>Halteria</taxon>
    </lineage>
</organism>
<sequence length="163" mass="18096">MAGARISNAFPKMSMMSSSPEHHLQQVRTGLEENGVQVSEFNSNIRAGKTTNKGAEVPIINLNNLNNMKESPMIIDDSQASPGDKQDFAEYEYHSAEKNGQAPAIETSIQSYSRGIARHLGSAQKSKKKRDDHVDTEESHDKDDIVTNGYLQGTNRPDQHFDH</sequence>
<comment type="caution">
    <text evidence="2">The sequence shown here is derived from an EMBL/GenBank/DDBJ whole genome shotgun (WGS) entry which is preliminary data.</text>
</comment>
<protein>
    <submittedName>
        <fullName evidence="2">Uncharacterized protein</fullName>
    </submittedName>
</protein>
<accession>A0A8J8T7B8</accession>
<dbReference type="AlphaFoldDB" id="A0A8J8T7B8"/>
<dbReference type="Proteomes" id="UP000785679">
    <property type="component" value="Unassembled WGS sequence"/>
</dbReference>
<feature type="compositionally biased region" description="Basic and acidic residues" evidence="1">
    <location>
        <begin position="129"/>
        <end position="145"/>
    </location>
</feature>
<feature type="region of interest" description="Disordered" evidence="1">
    <location>
        <begin position="110"/>
        <end position="163"/>
    </location>
</feature>
<evidence type="ECO:0000313" key="3">
    <source>
        <dbReference type="Proteomes" id="UP000785679"/>
    </source>
</evidence>
<name>A0A8J8T7B8_HALGN</name>
<evidence type="ECO:0000313" key="2">
    <source>
        <dbReference type="EMBL" id="TNV85009.1"/>
    </source>
</evidence>
<proteinExistence type="predicted"/>
<reference evidence="2" key="1">
    <citation type="submission" date="2019-06" db="EMBL/GenBank/DDBJ databases">
        <authorList>
            <person name="Zheng W."/>
        </authorList>
    </citation>
    <scope>NUCLEOTIDE SEQUENCE</scope>
    <source>
        <strain evidence="2">QDHG01</strain>
    </source>
</reference>
<dbReference type="EMBL" id="RRYP01002228">
    <property type="protein sequence ID" value="TNV85009.1"/>
    <property type="molecule type" value="Genomic_DNA"/>
</dbReference>